<dbReference type="PROSITE" id="PS51318">
    <property type="entry name" value="TAT"/>
    <property type="match status" value="1"/>
</dbReference>
<dbReference type="RefSeq" id="WP_082734948.1">
    <property type="nucleotide sequence ID" value="NZ_JBHSLU010000071.1"/>
</dbReference>
<feature type="signal peptide" evidence="1">
    <location>
        <begin position="1"/>
        <end position="23"/>
    </location>
</feature>
<gene>
    <name evidence="3" type="ORF">ACFPN9_21380</name>
</gene>
<dbReference type="Pfam" id="PF12849">
    <property type="entry name" value="PBP_like_2"/>
    <property type="match status" value="1"/>
</dbReference>
<feature type="domain" description="PBP" evidence="2">
    <location>
        <begin position="37"/>
        <end position="267"/>
    </location>
</feature>
<evidence type="ECO:0000313" key="4">
    <source>
        <dbReference type="Proteomes" id="UP001596060"/>
    </source>
</evidence>
<sequence length="292" mass="30598">MTMTRRLLLATGFSAALTGLALAQTTTATPPAASAPAAAGTRFITVSSTTSTQDSGLFGHILPLFKAKTGIEVRVVSQGTGQALDTGRRGDADVVFVHARAQEEKFVADGFGLERKPVMYNDFVLIGPKADPAGIAGTKDIAAALVKIAEKGAPFVSRGDKSGTHSAELALWKVAGVDLEAKKGAWYREIGQGMGAALNTAGGMGAYVLADRGTWISFKNRGDLGIAVEGDRRLFNQYGVIAVNPAKHPHVKINDGQAFVNWLVGPEGQKAIADYKIEGQQLFFPNATQAGA</sequence>
<dbReference type="EMBL" id="JBHSLU010000071">
    <property type="protein sequence ID" value="MFC5507801.1"/>
    <property type="molecule type" value="Genomic_DNA"/>
</dbReference>
<dbReference type="Proteomes" id="UP001596060">
    <property type="component" value="Unassembled WGS sequence"/>
</dbReference>
<evidence type="ECO:0000256" key="1">
    <source>
        <dbReference type="SAM" id="SignalP"/>
    </source>
</evidence>
<accession>A0ABW0P524</accession>
<dbReference type="PANTHER" id="PTHR37945:SF1">
    <property type="entry name" value="EXTRACELLULAR TUNGSTATE BINDING PROTEIN"/>
    <property type="match status" value="1"/>
</dbReference>
<keyword evidence="1" id="KW-0732">Signal</keyword>
<dbReference type="InterPro" id="IPR052738">
    <property type="entry name" value="ABC-Tungstate_binding"/>
</dbReference>
<proteinExistence type="predicted"/>
<evidence type="ECO:0000259" key="2">
    <source>
        <dbReference type="Pfam" id="PF12849"/>
    </source>
</evidence>
<dbReference type="SUPFAM" id="SSF53850">
    <property type="entry name" value="Periplasmic binding protein-like II"/>
    <property type="match status" value="1"/>
</dbReference>
<reference evidence="4" key="1">
    <citation type="journal article" date="2019" name="Int. J. Syst. Evol. Microbiol.">
        <title>The Global Catalogue of Microorganisms (GCM) 10K type strain sequencing project: providing services to taxonomists for standard genome sequencing and annotation.</title>
        <authorList>
            <consortium name="The Broad Institute Genomics Platform"/>
            <consortium name="The Broad Institute Genome Sequencing Center for Infectious Disease"/>
            <person name="Wu L."/>
            <person name="Ma J."/>
        </authorList>
    </citation>
    <scope>NUCLEOTIDE SEQUENCE [LARGE SCALE GENOMIC DNA]</scope>
    <source>
        <strain evidence="4">CCUG 43117</strain>
    </source>
</reference>
<dbReference type="Gene3D" id="3.40.190.10">
    <property type="entry name" value="Periplasmic binding protein-like II"/>
    <property type="match status" value="2"/>
</dbReference>
<feature type="chain" id="PRO_5046753244" evidence="1">
    <location>
        <begin position="24"/>
        <end position="292"/>
    </location>
</feature>
<protein>
    <submittedName>
        <fullName evidence="3">Extracellular solute-binding protein</fullName>
    </submittedName>
</protein>
<dbReference type="InterPro" id="IPR024370">
    <property type="entry name" value="PBP_domain"/>
</dbReference>
<organism evidence="3 4">
    <name type="scientific">Bosea massiliensis</name>
    <dbReference type="NCBI Taxonomy" id="151419"/>
    <lineage>
        <taxon>Bacteria</taxon>
        <taxon>Pseudomonadati</taxon>
        <taxon>Pseudomonadota</taxon>
        <taxon>Alphaproteobacteria</taxon>
        <taxon>Hyphomicrobiales</taxon>
        <taxon>Boseaceae</taxon>
        <taxon>Bosea</taxon>
    </lineage>
</organism>
<name>A0ABW0P524_9HYPH</name>
<evidence type="ECO:0000313" key="3">
    <source>
        <dbReference type="EMBL" id="MFC5507801.1"/>
    </source>
</evidence>
<dbReference type="InterPro" id="IPR006311">
    <property type="entry name" value="TAT_signal"/>
</dbReference>
<dbReference type="PANTHER" id="PTHR37945">
    <property type="entry name" value="EXTRACELLULAR TUNGSTATE BINDING PROTEIN"/>
    <property type="match status" value="1"/>
</dbReference>
<keyword evidence="4" id="KW-1185">Reference proteome</keyword>
<comment type="caution">
    <text evidence="3">The sequence shown here is derived from an EMBL/GenBank/DDBJ whole genome shotgun (WGS) entry which is preliminary data.</text>
</comment>